<organism evidence="1 2">
    <name type="scientific">Flavobacterium cheniae</name>
    <dbReference type="NCBI Taxonomy" id="295428"/>
    <lineage>
        <taxon>Bacteria</taxon>
        <taxon>Pseudomonadati</taxon>
        <taxon>Bacteroidota</taxon>
        <taxon>Flavobacteriia</taxon>
        <taxon>Flavobacteriales</taxon>
        <taxon>Flavobacteriaceae</taxon>
        <taxon>Flavobacterium</taxon>
    </lineage>
</organism>
<evidence type="ECO:0000313" key="1">
    <source>
        <dbReference type="EMBL" id="TWH92922.1"/>
    </source>
</evidence>
<reference evidence="1 2" key="1">
    <citation type="journal article" date="2015" name="Stand. Genomic Sci.">
        <title>Genomic Encyclopedia of Bacterial and Archaeal Type Strains, Phase III: the genomes of soil and plant-associated and newly described type strains.</title>
        <authorList>
            <person name="Whitman W.B."/>
            <person name="Woyke T."/>
            <person name="Klenk H.P."/>
            <person name="Zhou Y."/>
            <person name="Lilburn T.G."/>
            <person name="Beck B.J."/>
            <person name="De Vos P."/>
            <person name="Vandamme P."/>
            <person name="Eisen J.A."/>
            <person name="Garrity G."/>
            <person name="Hugenholtz P."/>
            <person name="Kyrpides N.C."/>
        </authorList>
    </citation>
    <scope>NUCLEOTIDE SEQUENCE [LARGE SCALE GENOMIC DNA]</scope>
    <source>
        <strain evidence="1 2">CGMCC 1.6844</strain>
    </source>
</reference>
<evidence type="ECO:0000313" key="2">
    <source>
        <dbReference type="Proteomes" id="UP000315312"/>
    </source>
</evidence>
<dbReference type="RefSeq" id="WP_133610808.1">
    <property type="nucleotide sequence ID" value="NZ_SNZC01000006.1"/>
</dbReference>
<sequence length="237" mass="27191">MKRIITSIVLLTTLISCKQEKETPKVIYEDGKSKVENTARDTTSFKVADLPILMEGTKYLIHPVGDIRVYDTDSRAYGSSKTNQVSYAISNYNRFEITGYFDNLNFQHIDSTNVKPLTDKKIQIQTATFLDGIASKTKKQIIAYTLVDADTNKDGKINQNDIKSLYLSTASGENLTKLSEEFQELIDWNIIEAQNRLYFRCIEDINKNGAFDKNDKVHYHYVNLLADEWKVEMYTPN</sequence>
<dbReference type="InterPro" id="IPR018247">
    <property type="entry name" value="EF_Hand_1_Ca_BS"/>
</dbReference>
<dbReference type="OrthoDB" id="997423at2"/>
<proteinExistence type="predicted"/>
<keyword evidence="2" id="KW-1185">Reference proteome</keyword>
<dbReference type="Proteomes" id="UP000315312">
    <property type="component" value="Unassembled WGS sequence"/>
</dbReference>
<protein>
    <recommendedName>
        <fullName evidence="3">EF-hand domain-containing protein</fullName>
    </recommendedName>
</protein>
<name>A0A562KC20_9FLAO</name>
<gene>
    <name evidence="1" type="ORF">IP97_02245</name>
</gene>
<evidence type="ECO:0008006" key="3">
    <source>
        <dbReference type="Google" id="ProtNLM"/>
    </source>
</evidence>
<accession>A0A562KC20</accession>
<comment type="caution">
    <text evidence="1">The sequence shown here is derived from an EMBL/GenBank/DDBJ whole genome shotgun (WGS) entry which is preliminary data.</text>
</comment>
<dbReference type="PROSITE" id="PS51257">
    <property type="entry name" value="PROKAR_LIPOPROTEIN"/>
    <property type="match status" value="1"/>
</dbReference>
<dbReference type="EMBL" id="VLKM01000010">
    <property type="protein sequence ID" value="TWH92922.1"/>
    <property type="molecule type" value="Genomic_DNA"/>
</dbReference>
<dbReference type="AlphaFoldDB" id="A0A562KC20"/>
<dbReference type="PROSITE" id="PS00018">
    <property type="entry name" value="EF_HAND_1"/>
    <property type="match status" value="1"/>
</dbReference>